<evidence type="ECO:0000256" key="1">
    <source>
        <dbReference type="SAM" id="MobiDB-lite"/>
    </source>
</evidence>
<dbReference type="AlphaFoldDB" id="A0A6N2CC29"/>
<reference evidence="2" key="1">
    <citation type="submission" date="2019-05" db="EMBL/GenBank/DDBJ databases">
        <title>The de novo reference genome and transcriptome assemblies of the wild tomato species Solanum chilense.</title>
        <authorList>
            <person name="Stam R."/>
            <person name="Nosenko T."/>
            <person name="Hoerger A.C."/>
            <person name="Stephan W."/>
            <person name="Seidel M.A."/>
            <person name="Kuhn J.M.M."/>
            <person name="Haberer G."/>
            <person name="Tellier A."/>
        </authorList>
    </citation>
    <scope>NUCLEOTIDE SEQUENCE</scope>
    <source>
        <tissue evidence="2">Mature leaves</tissue>
    </source>
</reference>
<organism evidence="2">
    <name type="scientific">Solanum chilense</name>
    <name type="common">Tomato</name>
    <name type="synonym">Lycopersicon chilense</name>
    <dbReference type="NCBI Taxonomy" id="4083"/>
    <lineage>
        <taxon>Eukaryota</taxon>
        <taxon>Viridiplantae</taxon>
        <taxon>Streptophyta</taxon>
        <taxon>Embryophyta</taxon>
        <taxon>Tracheophyta</taxon>
        <taxon>Spermatophyta</taxon>
        <taxon>Magnoliopsida</taxon>
        <taxon>eudicotyledons</taxon>
        <taxon>Gunneridae</taxon>
        <taxon>Pentapetalae</taxon>
        <taxon>asterids</taxon>
        <taxon>lamiids</taxon>
        <taxon>Solanales</taxon>
        <taxon>Solanaceae</taxon>
        <taxon>Solanoideae</taxon>
        <taxon>Solaneae</taxon>
        <taxon>Solanum</taxon>
        <taxon>Solanum subgen. Lycopersicon</taxon>
    </lineage>
</organism>
<comment type="caution">
    <text evidence="2">The sequence shown here is derived from an EMBL/GenBank/DDBJ whole genome shotgun (WGS) entry which is preliminary data.</text>
</comment>
<gene>
    <name evidence="2" type="ORF">EJD97_011490</name>
</gene>
<feature type="region of interest" description="Disordered" evidence="1">
    <location>
        <begin position="1"/>
        <end position="26"/>
    </location>
</feature>
<feature type="region of interest" description="Disordered" evidence="1">
    <location>
        <begin position="65"/>
        <end position="85"/>
    </location>
</feature>
<proteinExistence type="predicted"/>
<accession>A0A6N2CC29</accession>
<evidence type="ECO:0000313" key="2">
    <source>
        <dbReference type="EMBL" id="TMX04116.1"/>
    </source>
</evidence>
<dbReference type="EMBL" id="RXGB01000292">
    <property type="protein sequence ID" value="TMX04116.1"/>
    <property type="molecule type" value="Genomic_DNA"/>
</dbReference>
<protein>
    <submittedName>
        <fullName evidence="2">Uncharacterized protein</fullName>
    </submittedName>
</protein>
<feature type="non-terminal residue" evidence="2">
    <location>
        <position position="1"/>
    </location>
</feature>
<name>A0A6N2CC29_SOLCI</name>
<sequence length="97" mass="10328">NNTRRNAGRRVGEAAAGGNHVPPQAPFVANQVSVNPAGLTDEEVRNALLQMAQDITTGAQAITAQAATEGSPRENPHAGTMASRLRDFTRMNPLVYY</sequence>